<sequence>MLGGRMPVSRSVQFPQGYGAVRTRPGARGPVSPQSANGGSLITGLHRGRASAHIRAPVSGLKCGMTITQSLSTKITLPCASYGDAAPLSHYDQLAVSNNPIHYIPLPPQHQRRHVTKMHEEPIPDESTEIVVFGNVEVQLAPELIVGMACFGRTTHCCMMTIKWLRLSGEECSFGDWKTERATTTTSDTCNVSASNLKKQPPVPDTGESCDPNRVHITTENGVRLTAYVSGKRKGVSVYQRHPSCVGAVTGFAKELL</sequence>
<organism evidence="2">
    <name type="scientific">Tetraselmis chuii</name>
    <dbReference type="NCBI Taxonomy" id="63592"/>
    <lineage>
        <taxon>Eukaryota</taxon>
        <taxon>Viridiplantae</taxon>
        <taxon>Chlorophyta</taxon>
        <taxon>core chlorophytes</taxon>
        <taxon>Chlorodendrophyceae</taxon>
        <taxon>Chlorodendrales</taxon>
        <taxon>Chlorodendraceae</taxon>
        <taxon>Tetraselmis</taxon>
    </lineage>
</organism>
<gene>
    <name evidence="2" type="ORF">TCHU04912_LOCUS22129</name>
</gene>
<name>A0A7S1T9C3_9CHLO</name>
<dbReference type="AlphaFoldDB" id="A0A7S1T9C3"/>
<feature type="region of interest" description="Disordered" evidence="1">
    <location>
        <begin position="19"/>
        <end position="40"/>
    </location>
</feature>
<dbReference type="EMBL" id="HBGG01042841">
    <property type="protein sequence ID" value="CAD9229112.1"/>
    <property type="molecule type" value="Transcribed_RNA"/>
</dbReference>
<accession>A0A7S1T9C3</accession>
<reference evidence="2" key="1">
    <citation type="submission" date="2021-01" db="EMBL/GenBank/DDBJ databases">
        <authorList>
            <person name="Corre E."/>
            <person name="Pelletier E."/>
            <person name="Niang G."/>
            <person name="Scheremetjew M."/>
            <person name="Finn R."/>
            <person name="Kale V."/>
            <person name="Holt S."/>
            <person name="Cochrane G."/>
            <person name="Meng A."/>
            <person name="Brown T."/>
            <person name="Cohen L."/>
        </authorList>
    </citation>
    <scope>NUCLEOTIDE SEQUENCE</scope>
    <source>
        <strain evidence="2">PLY429</strain>
    </source>
</reference>
<evidence type="ECO:0000256" key="1">
    <source>
        <dbReference type="SAM" id="MobiDB-lite"/>
    </source>
</evidence>
<evidence type="ECO:0000313" key="2">
    <source>
        <dbReference type="EMBL" id="CAD9229112.1"/>
    </source>
</evidence>
<proteinExistence type="predicted"/>
<protein>
    <submittedName>
        <fullName evidence="2">Uncharacterized protein</fullName>
    </submittedName>
</protein>